<reference evidence="1 2" key="1">
    <citation type="submission" date="2023-07" db="EMBL/GenBank/DDBJ databases">
        <title>Sorghum-associated microbial communities from plants grown in Nebraska, USA.</title>
        <authorList>
            <person name="Schachtman D."/>
        </authorList>
    </citation>
    <scope>NUCLEOTIDE SEQUENCE [LARGE SCALE GENOMIC DNA]</scope>
    <source>
        <strain evidence="1 2">BE240</strain>
    </source>
</reference>
<dbReference type="Proteomes" id="UP001265550">
    <property type="component" value="Unassembled WGS sequence"/>
</dbReference>
<gene>
    <name evidence="1" type="ORF">J2X09_005052</name>
</gene>
<dbReference type="RefSeq" id="WP_310309702.1">
    <property type="nucleotide sequence ID" value="NZ_JAVDWE010000022.1"/>
</dbReference>
<comment type="caution">
    <text evidence="1">The sequence shown here is derived from an EMBL/GenBank/DDBJ whole genome shotgun (WGS) entry which is preliminary data.</text>
</comment>
<organism evidence="1 2">
    <name type="scientific">Hydrogenophaga laconesensis</name>
    <dbReference type="NCBI Taxonomy" id="1805971"/>
    <lineage>
        <taxon>Bacteria</taxon>
        <taxon>Pseudomonadati</taxon>
        <taxon>Pseudomonadota</taxon>
        <taxon>Betaproteobacteria</taxon>
        <taxon>Burkholderiales</taxon>
        <taxon>Comamonadaceae</taxon>
        <taxon>Hydrogenophaga</taxon>
    </lineage>
</organism>
<sequence>MTTLRSIVAATDFSPASDAVVHRAAQLAATHRVSLRLLLAFDIGSWQILKGVLCGFGPPPKVINAYVDSHAGALVVIGSRVEPALSGRSTTALMFVRRPPCAILIVRVADDRPCDEMLSVVNLCENFVWTASLAVNLLPATHLHLLYSLDAASGSAGWGGLCGEPMRLTPESLHTQAEGGLQRFAQRLSTRCRRGRSWSLPRK</sequence>
<proteinExistence type="predicted"/>
<dbReference type="Gene3D" id="3.40.50.12370">
    <property type="match status" value="1"/>
</dbReference>
<dbReference type="EMBL" id="JAVDWE010000022">
    <property type="protein sequence ID" value="MDR7097278.1"/>
    <property type="molecule type" value="Genomic_DNA"/>
</dbReference>
<keyword evidence="2" id="KW-1185">Reference proteome</keyword>
<accession>A0ABU1VIH1</accession>
<evidence type="ECO:0000313" key="1">
    <source>
        <dbReference type="EMBL" id="MDR7097278.1"/>
    </source>
</evidence>
<name>A0ABU1VIH1_9BURK</name>
<dbReference type="SUPFAM" id="SSF52402">
    <property type="entry name" value="Adenine nucleotide alpha hydrolases-like"/>
    <property type="match status" value="1"/>
</dbReference>
<evidence type="ECO:0000313" key="2">
    <source>
        <dbReference type="Proteomes" id="UP001265550"/>
    </source>
</evidence>
<protein>
    <submittedName>
        <fullName evidence="1">Nucleotide-binding universal stress UspA family protein</fullName>
    </submittedName>
</protein>